<dbReference type="InterPro" id="IPR011004">
    <property type="entry name" value="Trimer_LpxA-like_sf"/>
</dbReference>
<evidence type="ECO:0000313" key="2">
    <source>
        <dbReference type="EMBL" id="CAB5010402.1"/>
    </source>
</evidence>
<evidence type="ECO:0000313" key="1">
    <source>
        <dbReference type="EMBL" id="CAB4943674.1"/>
    </source>
</evidence>
<dbReference type="EMBL" id="CAFBOZ010000167">
    <property type="protein sequence ID" value="CAB5010402.1"/>
    <property type="molecule type" value="Genomic_DNA"/>
</dbReference>
<dbReference type="PANTHER" id="PTHR43017">
    <property type="entry name" value="GALACTOSIDE O-ACETYLTRANSFERASE"/>
    <property type="match status" value="1"/>
</dbReference>
<dbReference type="InterPro" id="IPR039369">
    <property type="entry name" value="LacA-like"/>
</dbReference>
<organism evidence="2">
    <name type="scientific">freshwater metagenome</name>
    <dbReference type="NCBI Taxonomy" id="449393"/>
    <lineage>
        <taxon>unclassified sequences</taxon>
        <taxon>metagenomes</taxon>
        <taxon>ecological metagenomes</taxon>
    </lineage>
</organism>
<protein>
    <submittedName>
        <fullName evidence="2">Unannotated protein</fullName>
    </submittedName>
</protein>
<dbReference type="AlphaFoldDB" id="A0A6J7Q7B4"/>
<dbReference type="SUPFAM" id="SSF51161">
    <property type="entry name" value="Trimeric LpxA-like enzymes"/>
    <property type="match status" value="1"/>
</dbReference>
<dbReference type="PANTHER" id="PTHR43017:SF1">
    <property type="entry name" value="ACETYLTRANSFERASE YJL218W-RELATED"/>
    <property type="match status" value="1"/>
</dbReference>
<proteinExistence type="predicted"/>
<dbReference type="Gene3D" id="2.160.10.10">
    <property type="entry name" value="Hexapeptide repeat proteins"/>
    <property type="match status" value="1"/>
</dbReference>
<accession>A0A6J7Q7B4</accession>
<sequence>MARSAKLAAADRARLLAAGVDASRIDSLDLVLVETDTPDGWADRGNRLYLTGESAPDSRFFFTSSAHPPATDALVVLAERAEVMPAIRMWGHGPLLFIGPGSSLRHGTVALGDASTIVLKGEATAIATFELQARNGGSIVVGRDQLWATNITLQTDDMHAIRDASTGQRLNAFGGHIRIGTHGWLGRDSAVLGGAVLGRDTVVGLGSIVTAGEHPDGVVLAGAPARVVRTGITWSRDDLP</sequence>
<dbReference type="GO" id="GO:0008870">
    <property type="term" value="F:galactoside O-acetyltransferase activity"/>
    <property type="evidence" value="ECO:0007669"/>
    <property type="project" value="TreeGrafter"/>
</dbReference>
<reference evidence="2" key="1">
    <citation type="submission" date="2020-05" db="EMBL/GenBank/DDBJ databases">
        <authorList>
            <person name="Chiriac C."/>
            <person name="Salcher M."/>
            <person name="Ghai R."/>
            <person name="Kavagutti S V."/>
        </authorList>
    </citation>
    <scope>NUCLEOTIDE SEQUENCE</scope>
</reference>
<gene>
    <name evidence="1" type="ORF">UFOPK3773_01000</name>
    <name evidence="2" type="ORF">UFOPK3992_01195</name>
</gene>
<name>A0A6J7Q7B4_9ZZZZ</name>
<dbReference type="EMBL" id="CAFBNF010000099">
    <property type="protein sequence ID" value="CAB4943674.1"/>
    <property type="molecule type" value="Genomic_DNA"/>
</dbReference>